<organism evidence="2 3">
    <name type="scientific">Artemisia annua</name>
    <name type="common">Sweet wormwood</name>
    <dbReference type="NCBI Taxonomy" id="35608"/>
    <lineage>
        <taxon>Eukaryota</taxon>
        <taxon>Viridiplantae</taxon>
        <taxon>Streptophyta</taxon>
        <taxon>Embryophyta</taxon>
        <taxon>Tracheophyta</taxon>
        <taxon>Spermatophyta</taxon>
        <taxon>Magnoliopsida</taxon>
        <taxon>eudicotyledons</taxon>
        <taxon>Gunneridae</taxon>
        <taxon>Pentapetalae</taxon>
        <taxon>asterids</taxon>
        <taxon>campanulids</taxon>
        <taxon>Asterales</taxon>
        <taxon>Asteraceae</taxon>
        <taxon>Asteroideae</taxon>
        <taxon>Anthemideae</taxon>
        <taxon>Artemisiinae</taxon>
        <taxon>Artemisia</taxon>
    </lineage>
</organism>
<accession>A0A2U1K967</accession>
<evidence type="ECO:0000256" key="1">
    <source>
        <dbReference type="SAM" id="MobiDB-lite"/>
    </source>
</evidence>
<keyword evidence="2" id="KW-0238">DNA-binding</keyword>
<reference evidence="2 3" key="1">
    <citation type="journal article" date="2018" name="Mol. Plant">
        <title>The genome of Artemisia annua provides insight into the evolution of Asteraceae family and artemisinin biosynthesis.</title>
        <authorList>
            <person name="Shen Q."/>
            <person name="Zhang L."/>
            <person name="Liao Z."/>
            <person name="Wang S."/>
            <person name="Yan T."/>
            <person name="Shi P."/>
            <person name="Liu M."/>
            <person name="Fu X."/>
            <person name="Pan Q."/>
            <person name="Wang Y."/>
            <person name="Lv Z."/>
            <person name="Lu X."/>
            <person name="Zhang F."/>
            <person name="Jiang W."/>
            <person name="Ma Y."/>
            <person name="Chen M."/>
            <person name="Hao X."/>
            <person name="Li L."/>
            <person name="Tang Y."/>
            <person name="Lv G."/>
            <person name="Zhou Y."/>
            <person name="Sun X."/>
            <person name="Brodelius P.E."/>
            <person name="Rose J.K.C."/>
            <person name="Tang K."/>
        </authorList>
    </citation>
    <scope>NUCLEOTIDE SEQUENCE [LARGE SCALE GENOMIC DNA]</scope>
    <source>
        <strain evidence="3">cv. Huhao1</strain>
        <tissue evidence="2">Leaf</tissue>
    </source>
</reference>
<name>A0A2U1K967_ARTAN</name>
<dbReference type="EMBL" id="PKPP01031054">
    <property type="protein sequence ID" value="PWA19997.1"/>
    <property type="molecule type" value="Genomic_DNA"/>
</dbReference>
<proteinExistence type="predicted"/>
<protein>
    <submittedName>
        <fullName evidence="2">Homeodomain-like protein</fullName>
    </submittedName>
</protein>
<keyword evidence="3" id="KW-1185">Reference proteome</keyword>
<feature type="compositionally biased region" description="Basic and acidic residues" evidence="1">
    <location>
        <begin position="34"/>
        <end position="45"/>
    </location>
</feature>
<evidence type="ECO:0000313" key="2">
    <source>
        <dbReference type="EMBL" id="PWA19997.1"/>
    </source>
</evidence>
<dbReference type="Proteomes" id="UP000245207">
    <property type="component" value="Unassembled WGS sequence"/>
</dbReference>
<feature type="region of interest" description="Disordered" evidence="1">
    <location>
        <begin position="34"/>
        <end position="54"/>
    </location>
</feature>
<keyword evidence="2" id="KW-0371">Homeobox</keyword>
<evidence type="ECO:0000313" key="3">
    <source>
        <dbReference type="Proteomes" id="UP000245207"/>
    </source>
</evidence>
<comment type="caution">
    <text evidence="2">The sequence shown here is derived from an EMBL/GenBank/DDBJ whole genome shotgun (WGS) entry which is preliminary data.</text>
</comment>
<dbReference type="GO" id="GO:0003677">
    <property type="term" value="F:DNA binding"/>
    <property type="evidence" value="ECO:0007669"/>
    <property type="project" value="UniProtKB-KW"/>
</dbReference>
<dbReference type="AlphaFoldDB" id="A0A2U1K967"/>
<gene>
    <name evidence="2" type="ORF">CTI12_AA629770</name>
</gene>
<dbReference type="OrthoDB" id="1939398at2759"/>
<dbReference type="STRING" id="35608.A0A2U1K967"/>
<sequence>MSNTRANGQRQSTRNRPLSIKALEALAYGLLEPEKKRKGSEETMRRSVRAKTALVSSCAAPTLKTWS</sequence>